<evidence type="ECO:0000256" key="7">
    <source>
        <dbReference type="ARBA" id="ARBA00039058"/>
    </source>
</evidence>
<evidence type="ECO:0000256" key="8">
    <source>
        <dbReference type="ARBA" id="ARBA00039866"/>
    </source>
</evidence>
<evidence type="ECO:0000256" key="5">
    <source>
        <dbReference type="ARBA" id="ARBA00023315"/>
    </source>
</evidence>
<keyword evidence="3 11" id="KW-0808">Transferase</keyword>
<evidence type="ECO:0000256" key="4">
    <source>
        <dbReference type="ARBA" id="ARBA00023098"/>
    </source>
</evidence>
<evidence type="ECO:0000256" key="1">
    <source>
        <dbReference type="ARBA" id="ARBA00005189"/>
    </source>
</evidence>
<dbReference type="InterPro" id="IPR016181">
    <property type="entry name" value="Acyl_CoA_acyltransferase"/>
</dbReference>
<name>A0A1N7J7P6_9GAMM</name>
<dbReference type="Proteomes" id="UP000185639">
    <property type="component" value="Unassembled WGS sequence"/>
</dbReference>
<dbReference type="RefSeq" id="WP_076514050.1">
    <property type="nucleotide sequence ID" value="NZ_FTOH01000001.1"/>
</dbReference>
<dbReference type="GO" id="GO:0043810">
    <property type="term" value="F:ornithine-acyl [acyl carrier protein] N-acyltransferase activity"/>
    <property type="evidence" value="ECO:0007669"/>
    <property type="project" value="UniProtKB-EC"/>
</dbReference>
<comment type="function">
    <text evidence="9">Catalyzes the first step in the biosynthesis of ornithine lipids, which are phosphorus-free membrane lipids. Catalyzes the 3-hydroxyacyl-acyl carrier protein-dependent acylation of ornithine to form lyso-ornithine lipid (LOL).</text>
</comment>
<comment type="catalytic activity">
    <reaction evidence="10">
        <text>a (3R)-hydroxyacyl-[ACP] + L-ornithine = a lyso-ornithine lipid + holo-[ACP] + H(+)</text>
        <dbReference type="Rhea" id="RHEA:20633"/>
        <dbReference type="Rhea" id="RHEA-COMP:9685"/>
        <dbReference type="Rhea" id="RHEA-COMP:9945"/>
        <dbReference type="ChEBI" id="CHEBI:15378"/>
        <dbReference type="ChEBI" id="CHEBI:46911"/>
        <dbReference type="ChEBI" id="CHEBI:64479"/>
        <dbReference type="ChEBI" id="CHEBI:78827"/>
        <dbReference type="ChEBI" id="CHEBI:138482"/>
        <dbReference type="EC" id="2.3.2.30"/>
    </reaction>
    <physiologicalReaction direction="left-to-right" evidence="10">
        <dbReference type="Rhea" id="RHEA:20634"/>
    </physiologicalReaction>
</comment>
<evidence type="ECO:0000256" key="2">
    <source>
        <dbReference type="ARBA" id="ARBA00022516"/>
    </source>
</evidence>
<dbReference type="GO" id="GO:0006629">
    <property type="term" value="P:lipid metabolic process"/>
    <property type="evidence" value="ECO:0007669"/>
    <property type="project" value="UniProtKB-KW"/>
</dbReference>
<evidence type="ECO:0000313" key="11">
    <source>
        <dbReference type="EMBL" id="SIS45342.1"/>
    </source>
</evidence>
<dbReference type="PANTHER" id="PTHR37323">
    <property type="entry name" value="GCN5-RELATED N-ACETYLTRANSFERASE"/>
    <property type="match status" value="1"/>
</dbReference>
<comment type="similarity">
    <text evidence="6">Belongs to the acetyltransferase family. OlsB subfamily.</text>
</comment>
<dbReference type="PANTHER" id="PTHR37323:SF1">
    <property type="entry name" value="L-ORNITHINE N(ALPHA)-ACYLTRANSFERASE"/>
    <property type="match status" value="1"/>
</dbReference>
<evidence type="ECO:0000256" key="3">
    <source>
        <dbReference type="ARBA" id="ARBA00022679"/>
    </source>
</evidence>
<evidence type="ECO:0000256" key="6">
    <source>
        <dbReference type="ARBA" id="ARBA00038095"/>
    </source>
</evidence>
<dbReference type="EC" id="2.3.2.30" evidence="7"/>
<keyword evidence="2" id="KW-0444">Lipid biosynthesis</keyword>
<evidence type="ECO:0000256" key="9">
    <source>
        <dbReference type="ARBA" id="ARBA00045724"/>
    </source>
</evidence>
<dbReference type="STRING" id="484498.SAMN05421686_101447"/>
<accession>A0A1N7J7P6</accession>
<dbReference type="Pfam" id="PF13444">
    <property type="entry name" value="Acetyltransf_5"/>
    <property type="match status" value="1"/>
</dbReference>
<sequence>MAQSNAQLRATEPATGMVARITSDPREIRQALELRYRVFAEDMGADVQGADMGIDKDRFDDICMHLIVKDNETDTIVAYSRILTNDLAARAGGFYSSTEFDLSQVLKPGKTYMEIGRTCVDPDFRTGAAIGYLWGFLAEYMEVNRIDYLMGCCSIPVSGGFEQANAIMDHLREKHMTPDNLRAVPKIPVPATSTELDGKSLVPSLLKAYLRIGVKICGEPYLDADFGVADAMILLRREDMNYRFLSRILRG</sequence>
<organism evidence="11 12">
    <name type="scientific">Thalassolituus maritimus</name>
    <dbReference type="NCBI Taxonomy" id="484498"/>
    <lineage>
        <taxon>Bacteria</taxon>
        <taxon>Pseudomonadati</taxon>
        <taxon>Pseudomonadota</taxon>
        <taxon>Gammaproteobacteria</taxon>
        <taxon>Oceanospirillales</taxon>
        <taxon>Oceanospirillaceae</taxon>
        <taxon>Thalassolituus</taxon>
    </lineage>
</organism>
<keyword evidence="5 11" id="KW-0012">Acyltransferase</keyword>
<evidence type="ECO:0000313" key="12">
    <source>
        <dbReference type="Proteomes" id="UP000185639"/>
    </source>
</evidence>
<evidence type="ECO:0000256" key="10">
    <source>
        <dbReference type="ARBA" id="ARBA00047785"/>
    </source>
</evidence>
<dbReference type="EMBL" id="FTOH01000001">
    <property type="protein sequence ID" value="SIS45342.1"/>
    <property type="molecule type" value="Genomic_DNA"/>
</dbReference>
<reference evidence="12" key="1">
    <citation type="submission" date="2017-01" db="EMBL/GenBank/DDBJ databases">
        <authorList>
            <person name="Varghese N."/>
            <person name="Submissions S."/>
        </authorList>
    </citation>
    <scope>NUCLEOTIDE SEQUENCE [LARGE SCALE GENOMIC DNA]</scope>
    <source>
        <strain evidence="12">DSM 24913</strain>
    </source>
</reference>
<gene>
    <name evidence="11" type="ORF">SAMN05421686_101447</name>
</gene>
<keyword evidence="4" id="KW-0443">Lipid metabolism</keyword>
<dbReference type="InterPro" id="IPR052351">
    <property type="entry name" value="Ornithine_N-alpha-AT"/>
</dbReference>
<keyword evidence="12" id="KW-1185">Reference proteome</keyword>
<protein>
    <recommendedName>
        <fullName evidence="8">L-ornithine N(alpha)-acyltransferase</fullName>
        <ecNumber evidence="7">2.3.2.30</ecNumber>
    </recommendedName>
</protein>
<dbReference type="AlphaFoldDB" id="A0A1N7J7P6"/>
<dbReference type="SUPFAM" id="SSF55729">
    <property type="entry name" value="Acyl-CoA N-acyltransferases (Nat)"/>
    <property type="match status" value="1"/>
</dbReference>
<comment type="pathway">
    <text evidence="1">Lipid metabolism.</text>
</comment>
<dbReference type="Gene3D" id="3.40.630.30">
    <property type="match status" value="1"/>
</dbReference>
<proteinExistence type="inferred from homology"/>